<dbReference type="Gene3D" id="3.30.70.20">
    <property type="match status" value="2"/>
</dbReference>
<dbReference type="Pfam" id="PF13247">
    <property type="entry name" value="Fer4_11"/>
    <property type="match status" value="1"/>
</dbReference>
<dbReference type="AlphaFoldDB" id="A0A842J655"/>
<evidence type="ECO:0000256" key="5">
    <source>
        <dbReference type="SAM" id="SignalP"/>
    </source>
</evidence>
<evidence type="ECO:0000313" key="7">
    <source>
        <dbReference type="EMBL" id="MBC2883297.1"/>
    </source>
</evidence>
<comment type="caution">
    <text evidence="7">The sequence shown here is derived from an EMBL/GenBank/DDBJ whole genome shotgun (WGS) entry which is preliminary data.</text>
</comment>
<gene>
    <name evidence="7" type="ORF">H7R39_08530</name>
</gene>
<keyword evidence="1" id="KW-0004">4Fe-4S</keyword>
<dbReference type="InterPro" id="IPR017896">
    <property type="entry name" value="4Fe4S_Fe-S-bd"/>
</dbReference>
<sequence>MQSTLGSRRSFIAAAGVFIAATALRAAPNTFEKTKGPRYGMVIDLTRCVGCQSCTMNCSMENNVQAGAFRTIVSEYEASDKEGTRAVIASLPRLCNHCENPACIDVCPTGASHQRGNGIVKVNSAECIGCALCAEACPYHARYLSLQTYKVDKCTFCDHRLREGLLPACVETCVGGSRIIGDLNDKNSNIRKFLAAHETMVLDSPKNTHPQVFYYGVSEILAKNDKELAAKKGYKQAISWSEEIAL</sequence>
<dbReference type="InterPro" id="IPR050954">
    <property type="entry name" value="ET_IronSulfur_Cluster-Binding"/>
</dbReference>
<evidence type="ECO:0000256" key="1">
    <source>
        <dbReference type="ARBA" id="ARBA00022485"/>
    </source>
</evidence>
<keyword evidence="2" id="KW-0479">Metal-binding</keyword>
<dbReference type="SUPFAM" id="SSF54862">
    <property type="entry name" value="4Fe-4S ferredoxins"/>
    <property type="match status" value="1"/>
</dbReference>
<evidence type="ECO:0000256" key="3">
    <source>
        <dbReference type="ARBA" id="ARBA00023004"/>
    </source>
</evidence>
<dbReference type="RefSeq" id="WP_185898830.1">
    <property type="nucleotide sequence ID" value="NZ_JACLZK010000002.1"/>
</dbReference>
<dbReference type="PANTHER" id="PTHR43177">
    <property type="entry name" value="PROTEIN NRFC"/>
    <property type="match status" value="1"/>
</dbReference>
<dbReference type="PANTHER" id="PTHR43177:SF9">
    <property type="entry name" value="PROTEIN NRFC"/>
    <property type="match status" value="1"/>
</dbReference>
<dbReference type="Proteomes" id="UP000552683">
    <property type="component" value="Unassembled WGS sequence"/>
</dbReference>
<dbReference type="CDD" id="cd10551">
    <property type="entry name" value="PsrB"/>
    <property type="match status" value="1"/>
</dbReference>
<protein>
    <submittedName>
        <fullName evidence="7">4Fe-4S dicluster domain-containing protein</fullName>
    </submittedName>
</protein>
<name>A0A842J655_9BACT</name>
<feature type="domain" description="4Fe-4S ferredoxin-type" evidence="6">
    <location>
        <begin position="118"/>
        <end position="147"/>
    </location>
</feature>
<feature type="chain" id="PRO_5032420036" evidence="5">
    <location>
        <begin position="27"/>
        <end position="246"/>
    </location>
</feature>
<proteinExistence type="predicted"/>
<dbReference type="EMBL" id="JACLZK010000002">
    <property type="protein sequence ID" value="MBC2883297.1"/>
    <property type="molecule type" value="Genomic_DNA"/>
</dbReference>
<evidence type="ECO:0000259" key="6">
    <source>
        <dbReference type="PROSITE" id="PS51379"/>
    </source>
</evidence>
<evidence type="ECO:0000256" key="4">
    <source>
        <dbReference type="ARBA" id="ARBA00023014"/>
    </source>
</evidence>
<reference evidence="7 8" key="1">
    <citation type="submission" date="2020-08" db="EMBL/GenBank/DDBJ databases">
        <title>Complete genome and description of Campylobacter massiliensis Marseille-Q3452 sp. nov.</title>
        <authorList>
            <person name="Antezack A."/>
        </authorList>
    </citation>
    <scope>NUCLEOTIDE SEQUENCE [LARGE SCALE GENOMIC DNA]</scope>
    <source>
        <strain evidence="7 8">Marseille-Q3452</strain>
    </source>
</reference>
<evidence type="ECO:0000256" key="2">
    <source>
        <dbReference type="ARBA" id="ARBA00022723"/>
    </source>
</evidence>
<dbReference type="PROSITE" id="PS51379">
    <property type="entry name" value="4FE4S_FER_2"/>
    <property type="match status" value="3"/>
</dbReference>
<keyword evidence="8" id="KW-1185">Reference proteome</keyword>
<feature type="signal peptide" evidence="5">
    <location>
        <begin position="1"/>
        <end position="26"/>
    </location>
</feature>
<feature type="domain" description="4Fe-4S ferredoxin-type" evidence="6">
    <location>
        <begin position="84"/>
        <end position="117"/>
    </location>
</feature>
<organism evidence="7 8">
    <name type="scientific">Campylobacter massiliensis</name>
    <dbReference type="NCBI Taxonomy" id="2762557"/>
    <lineage>
        <taxon>Bacteria</taxon>
        <taxon>Pseudomonadati</taxon>
        <taxon>Campylobacterota</taxon>
        <taxon>Epsilonproteobacteria</taxon>
        <taxon>Campylobacterales</taxon>
        <taxon>Campylobacteraceae</taxon>
        <taxon>Campylobacter</taxon>
    </lineage>
</organism>
<accession>A0A842J655</accession>
<dbReference type="PROSITE" id="PS00198">
    <property type="entry name" value="4FE4S_FER_1"/>
    <property type="match status" value="1"/>
</dbReference>
<keyword evidence="3" id="KW-0408">Iron</keyword>
<evidence type="ECO:0000313" key="8">
    <source>
        <dbReference type="Proteomes" id="UP000552683"/>
    </source>
</evidence>
<keyword evidence="5" id="KW-0732">Signal</keyword>
<dbReference type="GO" id="GO:0046872">
    <property type="term" value="F:metal ion binding"/>
    <property type="evidence" value="ECO:0007669"/>
    <property type="project" value="UniProtKB-KW"/>
</dbReference>
<dbReference type="GO" id="GO:0051539">
    <property type="term" value="F:4 iron, 4 sulfur cluster binding"/>
    <property type="evidence" value="ECO:0007669"/>
    <property type="project" value="UniProtKB-KW"/>
</dbReference>
<feature type="domain" description="4Fe-4S ferredoxin-type" evidence="6">
    <location>
        <begin position="39"/>
        <end position="69"/>
    </location>
</feature>
<keyword evidence="4" id="KW-0411">Iron-sulfur</keyword>
<dbReference type="InterPro" id="IPR017900">
    <property type="entry name" value="4Fe4S_Fe_S_CS"/>
</dbReference>